<evidence type="ECO:0000256" key="1">
    <source>
        <dbReference type="SAM" id="MobiDB-lite"/>
    </source>
</evidence>
<dbReference type="EMBL" id="NMUH01003053">
    <property type="protein sequence ID" value="MQM03539.1"/>
    <property type="molecule type" value="Genomic_DNA"/>
</dbReference>
<accession>A0A843W2T3</accession>
<gene>
    <name evidence="2" type="ORF">Taro_036325</name>
</gene>
<comment type="caution">
    <text evidence="2">The sequence shown here is derived from an EMBL/GenBank/DDBJ whole genome shotgun (WGS) entry which is preliminary data.</text>
</comment>
<name>A0A843W2T3_COLES</name>
<feature type="compositionally biased region" description="Polar residues" evidence="1">
    <location>
        <begin position="35"/>
        <end position="49"/>
    </location>
</feature>
<evidence type="ECO:0000313" key="3">
    <source>
        <dbReference type="Proteomes" id="UP000652761"/>
    </source>
</evidence>
<keyword evidence="3" id="KW-1185">Reference proteome</keyword>
<proteinExistence type="predicted"/>
<protein>
    <submittedName>
        <fullName evidence="2">Uncharacterized protein</fullName>
    </submittedName>
</protein>
<dbReference type="Proteomes" id="UP000652761">
    <property type="component" value="Unassembled WGS sequence"/>
</dbReference>
<evidence type="ECO:0000313" key="2">
    <source>
        <dbReference type="EMBL" id="MQM03539.1"/>
    </source>
</evidence>
<feature type="non-terminal residue" evidence="2">
    <location>
        <position position="1"/>
    </location>
</feature>
<sequence>RIVTFLRLKSQTLSDDEIAFFPGGCASFPPIRRQPSASHTKPYSSSPEPSTHRRRSHVGGSLTDPAHLGLHQMQQKKGGACSAFPL</sequence>
<dbReference type="AlphaFoldDB" id="A0A843W2T3"/>
<organism evidence="2 3">
    <name type="scientific">Colocasia esculenta</name>
    <name type="common">Wild taro</name>
    <name type="synonym">Arum esculentum</name>
    <dbReference type="NCBI Taxonomy" id="4460"/>
    <lineage>
        <taxon>Eukaryota</taxon>
        <taxon>Viridiplantae</taxon>
        <taxon>Streptophyta</taxon>
        <taxon>Embryophyta</taxon>
        <taxon>Tracheophyta</taxon>
        <taxon>Spermatophyta</taxon>
        <taxon>Magnoliopsida</taxon>
        <taxon>Liliopsida</taxon>
        <taxon>Araceae</taxon>
        <taxon>Aroideae</taxon>
        <taxon>Colocasieae</taxon>
        <taxon>Colocasia</taxon>
    </lineage>
</organism>
<reference evidence="2" key="1">
    <citation type="submission" date="2017-07" db="EMBL/GenBank/DDBJ databases">
        <title>Taro Niue Genome Assembly and Annotation.</title>
        <authorList>
            <person name="Atibalentja N."/>
            <person name="Keating K."/>
            <person name="Fields C.J."/>
        </authorList>
    </citation>
    <scope>NUCLEOTIDE SEQUENCE</scope>
    <source>
        <strain evidence="2">Niue_2</strain>
        <tissue evidence="2">Leaf</tissue>
    </source>
</reference>
<feature type="region of interest" description="Disordered" evidence="1">
    <location>
        <begin position="30"/>
        <end position="86"/>
    </location>
</feature>